<name>A0A1F5P4A8_9BACT</name>
<feature type="domain" description="Transcriptional repressor PaaX-like central Cas2-like" evidence="1">
    <location>
        <begin position="105"/>
        <end position="182"/>
    </location>
</feature>
<dbReference type="AlphaFoldDB" id="A0A1F5P4A8"/>
<dbReference type="EMBL" id="MFES01000036">
    <property type="protein sequence ID" value="OGE84749.1"/>
    <property type="molecule type" value="Genomic_DNA"/>
</dbReference>
<dbReference type="Proteomes" id="UP000176786">
    <property type="component" value="Unassembled WGS sequence"/>
</dbReference>
<proteinExistence type="predicted"/>
<evidence type="ECO:0000259" key="1">
    <source>
        <dbReference type="Pfam" id="PF20803"/>
    </source>
</evidence>
<gene>
    <name evidence="2" type="ORF">A3J48_04290</name>
</gene>
<accession>A0A1F5P4A8</accession>
<dbReference type="InterPro" id="IPR048846">
    <property type="entry name" value="PaaX-like_central"/>
</dbReference>
<evidence type="ECO:0000313" key="2">
    <source>
        <dbReference type="EMBL" id="OGE84749.1"/>
    </source>
</evidence>
<dbReference type="Gene3D" id="3.30.70.2650">
    <property type="match status" value="1"/>
</dbReference>
<sequence length="188" mass="22323">MKRTKLKENKKTGLALQILKELEKGVINIVNDYINPTYNPYYNLWNLRYKGFSYKYFRETLHRIDKSGMIREKPIGPAVRIRITGKGQNFLKKHELDDLELDKSQKWDGLWRAVSFDIPERLRPLRNIFRAKLKSLGFVQVQKSLWVTKHQCRKEIAFLVKYYKIDYYVALFEGNYLGDDSKLKKVAG</sequence>
<evidence type="ECO:0000313" key="3">
    <source>
        <dbReference type="Proteomes" id="UP000176786"/>
    </source>
</evidence>
<organism evidence="2 3">
    <name type="scientific">Candidatus Doudnabacteria bacterium RIFCSPHIGHO2_02_FULL_46_11</name>
    <dbReference type="NCBI Taxonomy" id="1817832"/>
    <lineage>
        <taxon>Bacteria</taxon>
        <taxon>Candidatus Doudnaibacteriota</taxon>
    </lineage>
</organism>
<comment type="caution">
    <text evidence="2">The sequence shown here is derived from an EMBL/GenBank/DDBJ whole genome shotgun (WGS) entry which is preliminary data.</text>
</comment>
<protein>
    <recommendedName>
        <fullName evidence="1">Transcriptional repressor PaaX-like central Cas2-like domain-containing protein</fullName>
    </recommendedName>
</protein>
<reference evidence="2 3" key="1">
    <citation type="journal article" date="2016" name="Nat. Commun.">
        <title>Thousands of microbial genomes shed light on interconnected biogeochemical processes in an aquifer system.</title>
        <authorList>
            <person name="Anantharaman K."/>
            <person name="Brown C.T."/>
            <person name="Hug L.A."/>
            <person name="Sharon I."/>
            <person name="Castelle C.J."/>
            <person name="Probst A.J."/>
            <person name="Thomas B.C."/>
            <person name="Singh A."/>
            <person name="Wilkins M.J."/>
            <person name="Karaoz U."/>
            <person name="Brodie E.L."/>
            <person name="Williams K.H."/>
            <person name="Hubbard S.S."/>
            <person name="Banfield J.F."/>
        </authorList>
    </citation>
    <scope>NUCLEOTIDE SEQUENCE [LARGE SCALE GENOMIC DNA]</scope>
</reference>
<dbReference type="Pfam" id="PF20803">
    <property type="entry name" value="PaaX_M"/>
    <property type="match status" value="1"/>
</dbReference>